<proteinExistence type="predicted"/>
<reference evidence="3" key="1">
    <citation type="journal article" date="2020" name="Plant Biotechnol. J.">
        <title>The pomegranate (Punica granatum L.) draft genome dissects genetic divergence between soft- and hard-seeded cultivars.</title>
        <authorList>
            <person name="Luo X."/>
            <person name="Li H."/>
            <person name="Wu Z."/>
            <person name="Yao W."/>
            <person name="Zhao P."/>
            <person name="Cao D."/>
            <person name="Yu H."/>
            <person name="Li K."/>
            <person name="Poudel K."/>
            <person name="Zhao D."/>
            <person name="Zhang F."/>
            <person name="Xia X."/>
            <person name="Chen L."/>
            <person name="Wang Q."/>
            <person name="Jing D."/>
            <person name="Cao S."/>
        </authorList>
    </citation>
    <scope>NUCLEOTIDE SEQUENCE [LARGE SCALE GENOMIC DNA]</scope>
    <source>
        <strain evidence="3">cv. Tunisia</strain>
    </source>
</reference>
<sequence length="153" mass="17685">MILSFERICFCFCVSPRRKSTHVLEIGFAWLMILEYATSSRAQEKRAAVNKVPEQIILSEVRRMVEEMQALNKKLEETEAAIEEYFGPIDKQAEMIMKMQLEGEEKTMKEMMKAMQRQTLLEKEAMEKFAKVNQAGEPNQPKQSADEEKAANS</sequence>
<dbReference type="PANTHER" id="PTHR35749:SF1">
    <property type="entry name" value="OSJNBA0084A10.10 PROTEIN"/>
    <property type="match status" value="1"/>
</dbReference>
<protein>
    <submittedName>
        <fullName evidence="4">Uncharacterized protein LOC116200717 isoform X1</fullName>
    </submittedName>
</protein>
<evidence type="ECO:0000256" key="1">
    <source>
        <dbReference type="SAM" id="Coils"/>
    </source>
</evidence>
<dbReference type="GeneID" id="116200717"/>
<feature type="coiled-coil region" evidence="1">
    <location>
        <begin position="58"/>
        <end position="118"/>
    </location>
</feature>
<accession>A0A6P8D804</accession>
<dbReference type="OrthoDB" id="1929657at2759"/>
<name>A0A6P8D804_PUNGR</name>
<dbReference type="RefSeq" id="XP_031387438.1">
    <property type="nucleotide sequence ID" value="XM_031531578.1"/>
</dbReference>
<reference evidence="4" key="2">
    <citation type="submission" date="2025-08" db="UniProtKB">
        <authorList>
            <consortium name="RefSeq"/>
        </authorList>
    </citation>
    <scope>IDENTIFICATION</scope>
    <source>
        <tissue evidence="4">Leaf</tissue>
    </source>
</reference>
<dbReference type="AlphaFoldDB" id="A0A6P8D804"/>
<dbReference type="PANTHER" id="PTHR35749">
    <property type="entry name" value="OSJNBA0084A10.10 PROTEIN"/>
    <property type="match status" value="1"/>
</dbReference>
<evidence type="ECO:0000313" key="3">
    <source>
        <dbReference type="Proteomes" id="UP000515151"/>
    </source>
</evidence>
<gene>
    <name evidence="4" type="primary">LOC116200717</name>
</gene>
<evidence type="ECO:0000313" key="4">
    <source>
        <dbReference type="RefSeq" id="XP_031387438.1"/>
    </source>
</evidence>
<keyword evidence="1" id="KW-0175">Coiled coil</keyword>
<dbReference type="Proteomes" id="UP000515151">
    <property type="component" value="Chromosome 1"/>
</dbReference>
<evidence type="ECO:0000256" key="2">
    <source>
        <dbReference type="SAM" id="MobiDB-lite"/>
    </source>
</evidence>
<feature type="compositionally biased region" description="Basic and acidic residues" evidence="2">
    <location>
        <begin position="144"/>
        <end position="153"/>
    </location>
</feature>
<keyword evidence="3" id="KW-1185">Reference proteome</keyword>
<feature type="region of interest" description="Disordered" evidence="2">
    <location>
        <begin position="129"/>
        <end position="153"/>
    </location>
</feature>
<organism evidence="3 4">
    <name type="scientific">Punica granatum</name>
    <name type="common">Pomegranate</name>
    <dbReference type="NCBI Taxonomy" id="22663"/>
    <lineage>
        <taxon>Eukaryota</taxon>
        <taxon>Viridiplantae</taxon>
        <taxon>Streptophyta</taxon>
        <taxon>Embryophyta</taxon>
        <taxon>Tracheophyta</taxon>
        <taxon>Spermatophyta</taxon>
        <taxon>Magnoliopsida</taxon>
        <taxon>eudicotyledons</taxon>
        <taxon>Gunneridae</taxon>
        <taxon>Pentapetalae</taxon>
        <taxon>rosids</taxon>
        <taxon>malvids</taxon>
        <taxon>Myrtales</taxon>
        <taxon>Lythraceae</taxon>
        <taxon>Punica</taxon>
    </lineage>
</organism>